<dbReference type="FunFam" id="3.40.50.720:FF:000208">
    <property type="entry name" value="Prephenate dehydrogenase"/>
    <property type="match status" value="1"/>
</dbReference>
<protein>
    <recommendedName>
        <fullName evidence="4">Prephenate dehydrogenase</fullName>
        <ecNumber evidence="3">1.3.1.12</ecNumber>
    </recommendedName>
</protein>
<gene>
    <name evidence="12" type="ORF">DDZ44_04695</name>
</gene>
<evidence type="ECO:0000256" key="9">
    <source>
        <dbReference type="ARBA" id="ARBA00049260"/>
    </source>
</evidence>
<evidence type="ECO:0000256" key="7">
    <source>
        <dbReference type="ARBA" id="ARBA00023027"/>
    </source>
</evidence>
<dbReference type="InterPro" id="IPR008927">
    <property type="entry name" value="6-PGluconate_DH-like_C_sf"/>
</dbReference>
<comment type="catalytic activity">
    <reaction evidence="9">
        <text>prephenate + NAD(+) = 3-(4-hydroxyphenyl)pyruvate + CO2 + NADH</text>
        <dbReference type="Rhea" id="RHEA:13869"/>
        <dbReference type="ChEBI" id="CHEBI:16526"/>
        <dbReference type="ChEBI" id="CHEBI:29934"/>
        <dbReference type="ChEBI" id="CHEBI:36242"/>
        <dbReference type="ChEBI" id="CHEBI:57540"/>
        <dbReference type="ChEBI" id="CHEBI:57945"/>
        <dbReference type="EC" id="1.3.1.12"/>
    </reaction>
</comment>
<dbReference type="SUPFAM" id="SSF51735">
    <property type="entry name" value="NAD(P)-binding Rossmann-fold domains"/>
    <property type="match status" value="1"/>
</dbReference>
<keyword evidence="6" id="KW-0560">Oxidoreductase</keyword>
<dbReference type="Gene3D" id="3.30.70.260">
    <property type="match status" value="1"/>
</dbReference>
<comment type="similarity">
    <text evidence="2">Belongs to the prephenate/arogenate dehydrogenase family.</text>
</comment>
<dbReference type="EC" id="1.3.1.12" evidence="3"/>
<dbReference type="PANTHER" id="PTHR21363">
    <property type="entry name" value="PREPHENATE DEHYDROGENASE"/>
    <property type="match status" value="1"/>
</dbReference>
<accession>A0A354YV30</accession>
<evidence type="ECO:0000256" key="3">
    <source>
        <dbReference type="ARBA" id="ARBA00012068"/>
    </source>
</evidence>
<evidence type="ECO:0000256" key="4">
    <source>
        <dbReference type="ARBA" id="ARBA00016891"/>
    </source>
</evidence>
<keyword evidence="8" id="KW-0057">Aromatic amino acid biosynthesis</keyword>
<reference evidence="12 13" key="1">
    <citation type="journal article" date="2018" name="Nat. Biotechnol.">
        <title>A standardized bacterial taxonomy based on genome phylogeny substantially revises the tree of life.</title>
        <authorList>
            <person name="Parks D.H."/>
            <person name="Chuvochina M."/>
            <person name="Waite D.W."/>
            <person name="Rinke C."/>
            <person name="Skarshewski A."/>
            <person name="Chaumeil P.A."/>
            <person name="Hugenholtz P."/>
        </authorList>
    </citation>
    <scope>NUCLEOTIDE SEQUENCE [LARGE SCALE GENOMIC DNA]</scope>
    <source>
        <strain evidence="12">UBA10948</strain>
    </source>
</reference>
<evidence type="ECO:0000256" key="1">
    <source>
        <dbReference type="ARBA" id="ARBA00005067"/>
    </source>
</evidence>
<evidence type="ECO:0000256" key="6">
    <source>
        <dbReference type="ARBA" id="ARBA00023002"/>
    </source>
</evidence>
<keyword evidence="8" id="KW-0028">Amino-acid biosynthesis</keyword>
<dbReference type="Gene3D" id="3.40.50.720">
    <property type="entry name" value="NAD(P)-binding Rossmann-like Domain"/>
    <property type="match status" value="1"/>
</dbReference>
<keyword evidence="5" id="KW-0827">Tyrosine biosynthesis</keyword>
<dbReference type="Pfam" id="PF01842">
    <property type="entry name" value="ACT"/>
    <property type="match status" value="1"/>
</dbReference>
<dbReference type="InterPro" id="IPR045865">
    <property type="entry name" value="ACT-like_dom_sf"/>
</dbReference>
<evidence type="ECO:0000313" key="12">
    <source>
        <dbReference type="EMBL" id="HBK53218.1"/>
    </source>
</evidence>
<dbReference type="InterPro" id="IPR036291">
    <property type="entry name" value="NAD(P)-bd_dom_sf"/>
</dbReference>
<dbReference type="InterPro" id="IPR002912">
    <property type="entry name" value="ACT_dom"/>
</dbReference>
<dbReference type="SUPFAM" id="SSF55021">
    <property type="entry name" value="ACT-like"/>
    <property type="match status" value="1"/>
</dbReference>
<dbReference type="SUPFAM" id="SSF48179">
    <property type="entry name" value="6-phosphogluconate dehydrogenase C-terminal domain-like"/>
    <property type="match status" value="1"/>
</dbReference>
<dbReference type="Pfam" id="PF20463">
    <property type="entry name" value="PDH_C"/>
    <property type="match status" value="1"/>
</dbReference>
<dbReference type="InterPro" id="IPR046826">
    <property type="entry name" value="PDH_N"/>
</dbReference>
<feature type="domain" description="Prephenate/arogenate dehydrogenase" evidence="10">
    <location>
        <begin position="3"/>
        <end position="285"/>
    </location>
</feature>
<dbReference type="PANTHER" id="PTHR21363:SF0">
    <property type="entry name" value="PREPHENATE DEHYDROGENASE [NADP(+)]"/>
    <property type="match status" value="1"/>
</dbReference>
<name>A0A354YV30_9FIRM</name>
<dbReference type="Gene3D" id="1.10.3660.10">
    <property type="entry name" value="6-phosphogluconate dehydrogenase C-terminal like domain"/>
    <property type="match status" value="1"/>
</dbReference>
<comment type="pathway">
    <text evidence="1">Amino-acid biosynthesis; L-tyrosine biosynthesis; (4-hydroxyphenyl)pyruvate from prephenate (NAD(+) route): step 1/1.</text>
</comment>
<dbReference type="UniPathway" id="UPA00122">
    <property type="reaction ID" value="UER00961"/>
</dbReference>
<dbReference type="GO" id="GO:0004665">
    <property type="term" value="F:prephenate dehydrogenase (NADP+) activity"/>
    <property type="evidence" value="ECO:0007669"/>
    <property type="project" value="InterPro"/>
</dbReference>
<proteinExistence type="inferred from homology"/>
<dbReference type="AlphaFoldDB" id="A0A354YV30"/>
<dbReference type="InterPro" id="IPR046825">
    <property type="entry name" value="PDH_C"/>
</dbReference>
<evidence type="ECO:0000256" key="8">
    <source>
        <dbReference type="ARBA" id="ARBA00023141"/>
    </source>
</evidence>
<organism evidence="12 13">
    <name type="scientific">Syntrophomonas wolfei</name>
    <dbReference type="NCBI Taxonomy" id="863"/>
    <lineage>
        <taxon>Bacteria</taxon>
        <taxon>Bacillati</taxon>
        <taxon>Bacillota</taxon>
        <taxon>Clostridia</taxon>
        <taxon>Eubacteriales</taxon>
        <taxon>Syntrophomonadaceae</taxon>
        <taxon>Syntrophomonas</taxon>
    </lineage>
</organism>
<comment type="caution">
    <text evidence="12">The sequence shown here is derived from an EMBL/GenBank/DDBJ whole genome shotgun (WGS) entry which is preliminary data.</text>
</comment>
<sequence length="359" mass="39146">MQVDVLIVGVGLIGGSLGLALKDSPLVHRILGSDRDTASLDKALEMGVIDQVVSLEEGARQARLVFLCTPLRFYPEIINRIKPHLKPGSIVSDVGSTKEEVCRLLADLPEGIWAIGGHPMAGAETRGVQGADRYLFENAVYALTPLPDVPSPVLDFMVELLQNTGARIRFMEATLHDQLVATVSHIPHLTAAALVSLTGGRNEKLMMAAGGFRDTTRIASSNPELWEDILFSNREQIVHHLDQLISSLAVIKEALAGGDHDNILRLLHEAKTIRDKIPRVRRGLIPDFYDIICIVPDQPGIIGTLGQIVGHEGINIVDIEILRVREGDGGTIRLGVPRLEDAEKAVMALQRQGIKAWTR</sequence>
<dbReference type="Pfam" id="PF02153">
    <property type="entry name" value="PDH_N"/>
    <property type="match status" value="1"/>
</dbReference>
<feature type="domain" description="ACT" evidence="11">
    <location>
        <begin position="290"/>
        <end position="359"/>
    </location>
</feature>
<dbReference type="STRING" id="378794.GCA_001570625_00800"/>
<evidence type="ECO:0000259" key="11">
    <source>
        <dbReference type="PROSITE" id="PS51671"/>
    </source>
</evidence>
<dbReference type="InterPro" id="IPR050812">
    <property type="entry name" value="Preph/Arog_dehydrog"/>
</dbReference>
<dbReference type="GO" id="GO:0070403">
    <property type="term" value="F:NAD+ binding"/>
    <property type="evidence" value="ECO:0007669"/>
    <property type="project" value="InterPro"/>
</dbReference>
<dbReference type="EMBL" id="DNZF01000102">
    <property type="protein sequence ID" value="HBK53218.1"/>
    <property type="molecule type" value="Genomic_DNA"/>
</dbReference>
<keyword evidence="7" id="KW-0520">NAD</keyword>
<dbReference type="Proteomes" id="UP000263273">
    <property type="component" value="Unassembled WGS sequence"/>
</dbReference>
<dbReference type="InterPro" id="IPR003099">
    <property type="entry name" value="Prephen_DH"/>
</dbReference>
<evidence type="ECO:0000259" key="10">
    <source>
        <dbReference type="PROSITE" id="PS51176"/>
    </source>
</evidence>
<evidence type="ECO:0000256" key="2">
    <source>
        <dbReference type="ARBA" id="ARBA00007964"/>
    </source>
</evidence>
<dbReference type="GO" id="GO:0008977">
    <property type="term" value="F:prephenate dehydrogenase (NAD+) activity"/>
    <property type="evidence" value="ECO:0007669"/>
    <property type="project" value="UniProtKB-EC"/>
</dbReference>
<dbReference type="PROSITE" id="PS51671">
    <property type="entry name" value="ACT"/>
    <property type="match status" value="1"/>
</dbReference>
<dbReference type="GO" id="GO:0006571">
    <property type="term" value="P:tyrosine biosynthetic process"/>
    <property type="evidence" value="ECO:0007669"/>
    <property type="project" value="UniProtKB-UniPathway"/>
</dbReference>
<dbReference type="PROSITE" id="PS51176">
    <property type="entry name" value="PDH_ADH"/>
    <property type="match status" value="1"/>
</dbReference>
<evidence type="ECO:0000256" key="5">
    <source>
        <dbReference type="ARBA" id="ARBA00022498"/>
    </source>
</evidence>
<evidence type="ECO:0000313" key="13">
    <source>
        <dbReference type="Proteomes" id="UP000263273"/>
    </source>
</evidence>